<keyword evidence="12" id="KW-1185">Reference proteome</keyword>
<dbReference type="InterPro" id="IPR003889">
    <property type="entry name" value="FYrich_C"/>
</dbReference>
<feature type="compositionally biased region" description="Polar residues" evidence="10">
    <location>
        <begin position="99"/>
        <end position="111"/>
    </location>
</feature>
<feature type="compositionally biased region" description="Basic and acidic residues" evidence="10">
    <location>
        <begin position="42"/>
        <end position="64"/>
    </location>
</feature>
<proteinExistence type="predicted"/>
<keyword evidence="3" id="KW-0479">Metal-binding</keyword>
<keyword evidence="7" id="KW-0805">Transcription regulation</keyword>
<dbReference type="EMBL" id="JADNRY010000087">
    <property type="protein sequence ID" value="KAF9066479.1"/>
    <property type="molecule type" value="Genomic_DNA"/>
</dbReference>
<dbReference type="Proteomes" id="UP000772434">
    <property type="component" value="Unassembled WGS sequence"/>
</dbReference>
<comment type="caution">
    <text evidence="11">The sequence shown here is derived from an EMBL/GenBank/DDBJ whole genome shotgun (WGS) entry which is preliminary data.</text>
</comment>
<feature type="region of interest" description="Disordered" evidence="10">
    <location>
        <begin position="1"/>
        <end position="111"/>
    </location>
</feature>
<comment type="subcellular location">
    <subcellularLocation>
        <location evidence="1">Nucleus</location>
    </subcellularLocation>
</comment>
<dbReference type="PANTHER" id="PTHR45888">
    <property type="entry name" value="HL01030P-RELATED"/>
    <property type="match status" value="1"/>
</dbReference>
<keyword evidence="6" id="KW-0862">Zinc</keyword>
<feature type="region of interest" description="Disordered" evidence="10">
    <location>
        <begin position="463"/>
        <end position="515"/>
    </location>
</feature>
<evidence type="ECO:0000256" key="9">
    <source>
        <dbReference type="ARBA" id="ARBA00023242"/>
    </source>
</evidence>
<dbReference type="PANTHER" id="PTHR45888:SF5">
    <property type="entry name" value="D4, ISOFORM A"/>
    <property type="match status" value="1"/>
</dbReference>
<evidence type="ECO:0000313" key="11">
    <source>
        <dbReference type="EMBL" id="KAF9066479.1"/>
    </source>
</evidence>
<organism evidence="11 12">
    <name type="scientific">Rhodocollybia butyracea</name>
    <dbReference type="NCBI Taxonomy" id="206335"/>
    <lineage>
        <taxon>Eukaryota</taxon>
        <taxon>Fungi</taxon>
        <taxon>Dikarya</taxon>
        <taxon>Basidiomycota</taxon>
        <taxon>Agaricomycotina</taxon>
        <taxon>Agaricomycetes</taxon>
        <taxon>Agaricomycetidae</taxon>
        <taxon>Agaricales</taxon>
        <taxon>Marasmiineae</taxon>
        <taxon>Omphalotaceae</taxon>
        <taxon>Rhodocollybia</taxon>
    </lineage>
</organism>
<evidence type="ECO:0000256" key="4">
    <source>
        <dbReference type="ARBA" id="ARBA00022737"/>
    </source>
</evidence>
<accession>A0A9P5PIS3</accession>
<dbReference type="Pfam" id="PF05965">
    <property type="entry name" value="FYRC"/>
    <property type="match status" value="1"/>
</dbReference>
<protein>
    <recommendedName>
        <fullName evidence="13">Transforming growth factor beta regulator 1</fullName>
    </recommendedName>
</protein>
<feature type="region of interest" description="Disordered" evidence="10">
    <location>
        <begin position="625"/>
        <end position="645"/>
    </location>
</feature>
<evidence type="ECO:0008006" key="13">
    <source>
        <dbReference type="Google" id="ProtNLM"/>
    </source>
</evidence>
<feature type="compositionally biased region" description="Low complexity" evidence="10">
    <location>
        <begin position="151"/>
        <end position="163"/>
    </location>
</feature>
<keyword evidence="9" id="KW-0539">Nucleus</keyword>
<dbReference type="PROSITE" id="PS51542">
    <property type="entry name" value="FYRN"/>
    <property type="match status" value="1"/>
</dbReference>
<evidence type="ECO:0000256" key="3">
    <source>
        <dbReference type="ARBA" id="ARBA00022723"/>
    </source>
</evidence>
<dbReference type="GO" id="GO:0008270">
    <property type="term" value="F:zinc ion binding"/>
    <property type="evidence" value="ECO:0007669"/>
    <property type="project" value="UniProtKB-KW"/>
</dbReference>
<evidence type="ECO:0000256" key="2">
    <source>
        <dbReference type="ARBA" id="ARBA00022553"/>
    </source>
</evidence>
<evidence type="ECO:0000256" key="6">
    <source>
        <dbReference type="ARBA" id="ARBA00022833"/>
    </source>
</evidence>
<evidence type="ECO:0000313" key="12">
    <source>
        <dbReference type="Proteomes" id="UP000772434"/>
    </source>
</evidence>
<dbReference type="OrthoDB" id="285793at2759"/>
<feature type="compositionally biased region" description="Basic and acidic residues" evidence="10">
    <location>
        <begin position="78"/>
        <end position="98"/>
    </location>
</feature>
<feature type="compositionally biased region" description="Polar residues" evidence="10">
    <location>
        <begin position="192"/>
        <end position="202"/>
    </location>
</feature>
<feature type="compositionally biased region" description="Polar residues" evidence="10">
    <location>
        <begin position="489"/>
        <end position="515"/>
    </location>
</feature>
<keyword evidence="5" id="KW-0863">Zinc-finger</keyword>
<feature type="compositionally biased region" description="Polar residues" evidence="10">
    <location>
        <begin position="169"/>
        <end position="184"/>
    </location>
</feature>
<keyword evidence="8" id="KW-0804">Transcription</keyword>
<feature type="region of interest" description="Disordered" evidence="10">
    <location>
        <begin position="404"/>
        <end position="448"/>
    </location>
</feature>
<feature type="compositionally biased region" description="Low complexity" evidence="10">
    <location>
        <begin position="1"/>
        <end position="21"/>
    </location>
</feature>
<dbReference type="AlphaFoldDB" id="A0A9P5PIS3"/>
<dbReference type="Gene3D" id="3.30.160.360">
    <property type="match status" value="1"/>
</dbReference>
<dbReference type="SMART" id="SM00541">
    <property type="entry name" value="FYRN"/>
    <property type="match status" value="1"/>
</dbReference>
<name>A0A9P5PIS3_9AGAR</name>
<dbReference type="SMART" id="SM00542">
    <property type="entry name" value="FYRC"/>
    <property type="match status" value="1"/>
</dbReference>
<dbReference type="Pfam" id="PF05964">
    <property type="entry name" value="FYRN"/>
    <property type="match status" value="1"/>
</dbReference>
<evidence type="ECO:0000256" key="7">
    <source>
        <dbReference type="ARBA" id="ARBA00023015"/>
    </source>
</evidence>
<keyword evidence="4" id="KW-0677">Repeat</keyword>
<evidence type="ECO:0000256" key="8">
    <source>
        <dbReference type="ARBA" id="ARBA00023163"/>
    </source>
</evidence>
<evidence type="ECO:0000256" key="10">
    <source>
        <dbReference type="SAM" id="MobiDB-lite"/>
    </source>
</evidence>
<keyword evidence="2" id="KW-0597">Phosphoprotein</keyword>
<sequence length="645" mass="69219">MSSEHSCSSQRSNNESSSSSEAFAAISRVRGSEAHVSASDCPKLEEFRLEDKRGATKELEDSRIQKKPRTTTDNCRPSLEKYADEKVTADKNAQDKSEGTSASNSENTPLSLATNPYAIYLTNRPGSLPAHPFTNPYYFLAPHPMPMYYSSQISSSSRSSSSSAAKGHSQPQSSTPPDNSNSREPSSKSKRLISTTVQSKSHSIPVIPRDKQGQPMLPLNVGIMTVLRLGTVCPREHFHSERYIYPIGYEVTRRYLSTLSPHSDAVYRCSILDGGDGPKFQITSDALDKPIIASTATGAWSTIVRQANKIRDRQHSNSVSGPEFFGLGQNTIKHLIQQLPGAERLAVKGTGPLGEIENASSEKDRRPNGIYVWQKYIEGGPLGGRHAAVVPALLDDHGGHGLYYPPGSTSKHRSNMSSTESNTSAEPISSPSSSEYTGPGAIQTLSTGLSHYPPHILAQIPQQTRYRQMSHVLSQPPPQSPPDMQLSLVSQPRSSSTRQAPPTLGMTPSTSTPNVTLPCTLSPITSAITASTDPVPSMSQFDSIPLSLDKQTPSACLMQEAHVQARNPHVQATLATLLNSMANKNGNTEGLSILGVEDAFDPAAGGAPGPETGSPLYLPVKLESHQTGGTDSEGRGASIQEAVNM</sequence>
<reference evidence="11" key="1">
    <citation type="submission" date="2020-11" db="EMBL/GenBank/DDBJ databases">
        <authorList>
            <consortium name="DOE Joint Genome Institute"/>
            <person name="Ahrendt S."/>
            <person name="Riley R."/>
            <person name="Andreopoulos W."/>
            <person name="Labutti K."/>
            <person name="Pangilinan J."/>
            <person name="Ruiz-Duenas F.J."/>
            <person name="Barrasa J.M."/>
            <person name="Sanchez-Garcia M."/>
            <person name="Camarero S."/>
            <person name="Miyauchi S."/>
            <person name="Serrano A."/>
            <person name="Linde D."/>
            <person name="Babiker R."/>
            <person name="Drula E."/>
            <person name="Ayuso-Fernandez I."/>
            <person name="Pacheco R."/>
            <person name="Padilla G."/>
            <person name="Ferreira P."/>
            <person name="Barriuso J."/>
            <person name="Kellner H."/>
            <person name="Castanera R."/>
            <person name="Alfaro M."/>
            <person name="Ramirez L."/>
            <person name="Pisabarro A.G."/>
            <person name="Kuo A."/>
            <person name="Tritt A."/>
            <person name="Lipzen A."/>
            <person name="He G."/>
            <person name="Yan M."/>
            <person name="Ng V."/>
            <person name="Cullen D."/>
            <person name="Martin F."/>
            <person name="Rosso M.-N."/>
            <person name="Henrissat B."/>
            <person name="Hibbett D."/>
            <person name="Martinez A.T."/>
            <person name="Grigoriev I.V."/>
        </authorList>
    </citation>
    <scope>NUCLEOTIDE SEQUENCE</scope>
    <source>
        <strain evidence="11">AH 40177</strain>
    </source>
</reference>
<dbReference type="InterPro" id="IPR003888">
    <property type="entry name" value="FYrich_N"/>
</dbReference>
<evidence type="ECO:0000256" key="5">
    <source>
        <dbReference type="ARBA" id="ARBA00022771"/>
    </source>
</evidence>
<gene>
    <name evidence="11" type="ORF">BDP27DRAFT_1365645</name>
</gene>
<feature type="compositionally biased region" description="Low complexity" evidence="10">
    <location>
        <begin position="421"/>
        <end position="435"/>
    </location>
</feature>
<evidence type="ECO:0000256" key="1">
    <source>
        <dbReference type="ARBA" id="ARBA00004123"/>
    </source>
</evidence>
<dbReference type="PROSITE" id="PS51543">
    <property type="entry name" value="FYRC"/>
    <property type="match status" value="1"/>
</dbReference>
<feature type="region of interest" description="Disordered" evidence="10">
    <location>
        <begin position="151"/>
        <end position="211"/>
    </location>
</feature>
<dbReference type="GO" id="GO:0005634">
    <property type="term" value="C:nucleus"/>
    <property type="evidence" value="ECO:0007669"/>
    <property type="project" value="UniProtKB-SubCell"/>
</dbReference>